<gene>
    <name evidence="2" type="ORF">IV203_034734</name>
</gene>
<accession>A0A9K3PU92</accession>
<sequence>MKRDRTVEASNGNALFCSTWGKVSTEQRTSKQSWQRNLLLHDRSRRKDATKKKDKDLFERLLTSTRGAIPTENDTESAFIASIKVDQGPKHKVKTAKTPKPTIKTPKEDKEDEMVAQREFFERLIYLETSNALGSIGAAQLVPWVPPYLTDCLVVFADPRSSSGDLRQAIKYLTSNLYEQSDKFWKQVVFVTVDSVPEMRSWIQRTNISTSIRIFCDPDLKFMTAYGLTVKELDSRWSMSLLVFDTDGRKPETVRNVDPSHAAQMALKVMKEYEPKR</sequence>
<protein>
    <submittedName>
        <fullName evidence="2">AhpC/TSA family protein</fullName>
    </submittedName>
</protein>
<proteinExistence type="predicted"/>
<dbReference type="Proteomes" id="UP000693970">
    <property type="component" value="Unassembled WGS sequence"/>
</dbReference>
<keyword evidence="3" id="KW-1185">Reference proteome</keyword>
<organism evidence="2 3">
    <name type="scientific">Nitzschia inconspicua</name>
    <dbReference type="NCBI Taxonomy" id="303405"/>
    <lineage>
        <taxon>Eukaryota</taxon>
        <taxon>Sar</taxon>
        <taxon>Stramenopiles</taxon>
        <taxon>Ochrophyta</taxon>
        <taxon>Bacillariophyta</taxon>
        <taxon>Bacillariophyceae</taxon>
        <taxon>Bacillariophycidae</taxon>
        <taxon>Bacillariales</taxon>
        <taxon>Bacillariaceae</taxon>
        <taxon>Nitzschia</taxon>
    </lineage>
</organism>
<evidence type="ECO:0000313" key="3">
    <source>
        <dbReference type="Proteomes" id="UP000693970"/>
    </source>
</evidence>
<evidence type="ECO:0000256" key="1">
    <source>
        <dbReference type="SAM" id="MobiDB-lite"/>
    </source>
</evidence>
<reference evidence="2" key="2">
    <citation type="submission" date="2021-04" db="EMBL/GenBank/DDBJ databases">
        <authorList>
            <person name="Podell S."/>
        </authorList>
    </citation>
    <scope>NUCLEOTIDE SEQUENCE</scope>
    <source>
        <strain evidence="2">Hildebrandi</strain>
    </source>
</reference>
<comment type="caution">
    <text evidence="2">The sequence shown here is derived from an EMBL/GenBank/DDBJ whole genome shotgun (WGS) entry which is preliminary data.</text>
</comment>
<dbReference type="EMBL" id="JAGRRH010000013">
    <property type="protein sequence ID" value="KAG7359636.1"/>
    <property type="molecule type" value="Genomic_DNA"/>
</dbReference>
<feature type="region of interest" description="Disordered" evidence="1">
    <location>
        <begin position="90"/>
        <end position="111"/>
    </location>
</feature>
<dbReference type="AlphaFoldDB" id="A0A9K3PU92"/>
<reference evidence="2" key="1">
    <citation type="journal article" date="2021" name="Sci. Rep.">
        <title>Diploid genomic architecture of Nitzschia inconspicua, an elite biomass production diatom.</title>
        <authorList>
            <person name="Oliver A."/>
            <person name="Podell S."/>
            <person name="Pinowska A."/>
            <person name="Traller J.C."/>
            <person name="Smith S.R."/>
            <person name="McClure R."/>
            <person name="Beliaev A."/>
            <person name="Bohutskyi P."/>
            <person name="Hill E.A."/>
            <person name="Rabines A."/>
            <person name="Zheng H."/>
            <person name="Allen L.Z."/>
            <person name="Kuo A."/>
            <person name="Grigoriev I.V."/>
            <person name="Allen A.E."/>
            <person name="Hazlebeck D."/>
            <person name="Allen E.E."/>
        </authorList>
    </citation>
    <scope>NUCLEOTIDE SEQUENCE</scope>
    <source>
        <strain evidence="2">Hildebrandi</strain>
    </source>
</reference>
<name>A0A9K3PU92_9STRA</name>
<dbReference type="OrthoDB" id="52853at2759"/>
<evidence type="ECO:0000313" key="2">
    <source>
        <dbReference type="EMBL" id="KAG7359636.1"/>
    </source>
</evidence>